<evidence type="ECO:0000313" key="2">
    <source>
        <dbReference type="EMBL" id="KAF7351795.1"/>
    </source>
</evidence>
<feature type="region of interest" description="Disordered" evidence="1">
    <location>
        <begin position="375"/>
        <end position="408"/>
    </location>
</feature>
<evidence type="ECO:0000256" key="1">
    <source>
        <dbReference type="SAM" id="MobiDB-lite"/>
    </source>
</evidence>
<comment type="caution">
    <text evidence="2">The sequence shown here is derived from an EMBL/GenBank/DDBJ whole genome shotgun (WGS) entry which is preliminary data.</text>
</comment>
<proteinExistence type="predicted"/>
<gene>
    <name evidence="2" type="ORF">MSAN_01613000</name>
</gene>
<reference evidence="2" key="1">
    <citation type="submission" date="2020-05" db="EMBL/GenBank/DDBJ databases">
        <title>Mycena genomes resolve the evolution of fungal bioluminescence.</title>
        <authorList>
            <person name="Tsai I.J."/>
        </authorList>
    </citation>
    <scope>NUCLEOTIDE SEQUENCE</scope>
    <source>
        <strain evidence="2">160909Yilan</strain>
    </source>
</reference>
<dbReference type="AlphaFoldDB" id="A0A8H6Y0J0"/>
<evidence type="ECO:0000313" key="3">
    <source>
        <dbReference type="Proteomes" id="UP000623467"/>
    </source>
</evidence>
<dbReference type="EMBL" id="JACAZH010000013">
    <property type="protein sequence ID" value="KAF7351795.1"/>
    <property type="molecule type" value="Genomic_DNA"/>
</dbReference>
<dbReference type="PRINTS" id="PR01217">
    <property type="entry name" value="PRICHEXTENSN"/>
</dbReference>
<organism evidence="2 3">
    <name type="scientific">Mycena sanguinolenta</name>
    <dbReference type="NCBI Taxonomy" id="230812"/>
    <lineage>
        <taxon>Eukaryota</taxon>
        <taxon>Fungi</taxon>
        <taxon>Dikarya</taxon>
        <taxon>Basidiomycota</taxon>
        <taxon>Agaricomycotina</taxon>
        <taxon>Agaricomycetes</taxon>
        <taxon>Agaricomycetidae</taxon>
        <taxon>Agaricales</taxon>
        <taxon>Marasmiineae</taxon>
        <taxon>Mycenaceae</taxon>
        <taxon>Mycena</taxon>
    </lineage>
</organism>
<keyword evidence="3" id="KW-1185">Reference proteome</keyword>
<accession>A0A8H6Y0J0</accession>
<sequence>MLLQASYQSATPLATRSPHANPVAALYVTRRACLRMGVNTTINRHVAALSLVARPPPRSLTTTPPSSLPRCRPRLLFCFPRLCLASPPSRPRPFCVAAARYHPLATTAPPAAPSRYRRVAAAVSPTRPHRPGPPVTTAPSPSPAAASCYLPPPPCCYHRAATAFLPALHAAPSCHYGHARRRPSRVRDALLPLASTTPPLPSSPLRPCIPGPPSLRPPAPSCRPATTPAVPSWPLPLDVARSRLRLRHCIAPVRRPRTLLSPLRCPATARAAVPVLPASHVTPGRQRHARYASPSRYQPACHHRAAVAVPSASHVPSRSPLRVDAALHATRYQRAAAAALLLASPAPRPPFPRSTPAPRVSLPCHRVTVPLAVRSPSRRALPTTPMSPRSSPLDRLQSALRAARPRTP</sequence>
<dbReference type="Proteomes" id="UP000623467">
    <property type="component" value="Unassembled WGS sequence"/>
</dbReference>
<name>A0A8H6Y0J0_9AGAR</name>
<protein>
    <submittedName>
        <fullName evidence="2">Uncharacterized protein</fullName>
    </submittedName>
</protein>